<dbReference type="EMBL" id="JAYWIO010000003">
    <property type="protein sequence ID" value="KAK7276135.1"/>
    <property type="molecule type" value="Genomic_DNA"/>
</dbReference>
<dbReference type="Proteomes" id="UP001372338">
    <property type="component" value="Unassembled WGS sequence"/>
</dbReference>
<accession>A0AAN9FML2</accession>
<dbReference type="AlphaFoldDB" id="A0AAN9FML2"/>
<name>A0AAN9FML2_CROPI</name>
<comment type="caution">
    <text evidence="1">The sequence shown here is derived from an EMBL/GenBank/DDBJ whole genome shotgun (WGS) entry which is preliminary data.</text>
</comment>
<protein>
    <submittedName>
        <fullName evidence="1">Uncharacterized protein</fullName>
    </submittedName>
</protein>
<keyword evidence="2" id="KW-1185">Reference proteome</keyword>
<reference evidence="1 2" key="1">
    <citation type="submission" date="2024-01" db="EMBL/GenBank/DDBJ databases">
        <title>The genomes of 5 underutilized Papilionoideae crops provide insights into root nodulation and disease resistanc.</title>
        <authorList>
            <person name="Yuan L."/>
        </authorList>
    </citation>
    <scope>NUCLEOTIDE SEQUENCE [LARGE SCALE GENOMIC DNA]</scope>
    <source>
        <strain evidence="1">ZHUSHIDOU_FW_LH</strain>
        <tissue evidence="1">Leaf</tissue>
    </source>
</reference>
<gene>
    <name evidence="1" type="ORF">RIF29_17268</name>
</gene>
<evidence type="ECO:0000313" key="2">
    <source>
        <dbReference type="Proteomes" id="UP001372338"/>
    </source>
</evidence>
<proteinExistence type="predicted"/>
<evidence type="ECO:0000313" key="1">
    <source>
        <dbReference type="EMBL" id="KAK7276135.1"/>
    </source>
</evidence>
<organism evidence="1 2">
    <name type="scientific">Crotalaria pallida</name>
    <name type="common">Smooth rattlebox</name>
    <name type="synonym">Crotalaria striata</name>
    <dbReference type="NCBI Taxonomy" id="3830"/>
    <lineage>
        <taxon>Eukaryota</taxon>
        <taxon>Viridiplantae</taxon>
        <taxon>Streptophyta</taxon>
        <taxon>Embryophyta</taxon>
        <taxon>Tracheophyta</taxon>
        <taxon>Spermatophyta</taxon>
        <taxon>Magnoliopsida</taxon>
        <taxon>eudicotyledons</taxon>
        <taxon>Gunneridae</taxon>
        <taxon>Pentapetalae</taxon>
        <taxon>rosids</taxon>
        <taxon>fabids</taxon>
        <taxon>Fabales</taxon>
        <taxon>Fabaceae</taxon>
        <taxon>Papilionoideae</taxon>
        <taxon>50 kb inversion clade</taxon>
        <taxon>genistoids sensu lato</taxon>
        <taxon>core genistoids</taxon>
        <taxon>Crotalarieae</taxon>
        <taxon>Crotalaria</taxon>
    </lineage>
</organism>
<sequence length="80" mass="9359">MSVTLVFEKELTFLHPELFLNFFLYISLNNFELLMKHVSSSLIVATTIKTLSLKCSCSIPCKILWVYVLEKQHGLRFFML</sequence>